<reference evidence="3" key="1">
    <citation type="journal article" date="2011" name="Nat. Genet.">
        <title>The Arabidopsis lyrata genome sequence and the basis of rapid genome size change.</title>
        <authorList>
            <person name="Hu T.T."/>
            <person name="Pattyn P."/>
            <person name="Bakker E.G."/>
            <person name="Cao J."/>
            <person name="Cheng J.-F."/>
            <person name="Clark R.M."/>
            <person name="Fahlgren N."/>
            <person name="Fawcett J.A."/>
            <person name="Grimwood J."/>
            <person name="Gundlach H."/>
            <person name="Haberer G."/>
            <person name="Hollister J.D."/>
            <person name="Ossowski S."/>
            <person name="Ottilar R.P."/>
            <person name="Salamov A.A."/>
            <person name="Schneeberger K."/>
            <person name="Spannagl M."/>
            <person name="Wang X."/>
            <person name="Yang L."/>
            <person name="Nasrallah M.E."/>
            <person name="Bergelson J."/>
            <person name="Carrington J.C."/>
            <person name="Gaut B.S."/>
            <person name="Schmutz J."/>
            <person name="Mayer K.F.X."/>
            <person name="Van de Peer Y."/>
            <person name="Grigoriev I.V."/>
            <person name="Nordborg M."/>
            <person name="Weigel D."/>
            <person name="Guo Y.-L."/>
        </authorList>
    </citation>
    <scope>NUCLEOTIDE SEQUENCE [LARGE SCALE GENOMIC DNA]</scope>
    <source>
        <strain evidence="3">cv. MN47</strain>
    </source>
</reference>
<sequence length="211" mass="24712">MIHGCPELEELYIHHIYTDDREFEFEDIPPTPYYLYHDNIKKLTIRYIDDESYRNLKIYTPNLVYLDYSDSITCEFESENCLNVLLEARLNLVFGWRWRLSNEHINCSKIMDSICNVRILYLSSSTVESMCGWGVCISRINIGGNVVKVLEIQGYKGRLGELNQVKFFLWGMENLEEMKVNISDEIENKLQLTNALLALPKRSSKCNIHVL</sequence>
<name>D7MJC4_ARALL</name>
<gene>
    <name evidence="2" type="ORF">ARALYDRAFT_916257</name>
</gene>
<evidence type="ECO:0000259" key="1">
    <source>
        <dbReference type="SMART" id="SM00579"/>
    </source>
</evidence>
<dbReference type="PANTHER" id="PTHR31293">
    <property type="entry name" value="RNI-LIKE SUPERFAMILY PROTEIN"/>
    <property type="match status" value="1"/>
</dbReference>
<dbReference type="Gramene" id="scaffold_703999.1">
    <property type="protein sequence ID" value="scaffold_703999.1"/>
    <property type="gene ID" value="scaffold_703999.1"/>
</dbReference>
<protein>
    <recommendedName>
        <fullName evidence="1">FBD domain-containing protein</fullName>
    </recommendedName>
</protein>
<feature type="domain" description="FBD" evidence="1">
    <location>
        <begin position="145"/>
        <end position="211"/>
    </location>
</feature>
<dbReference type="InterPro" id="IPR055294">
    <property type="entry name" value="FBL60-like"/>
</dbReference>
<proteinExistence type="predicted"/>
<organism evidence="3">
    <name type="scientific">Arabidopsis lyrata subsp. lyrata</name>
    <name type="common">Lyre-leaved rock-cress</name>
    <dbReference type="NCBI Taxonomy" id="81972"/>
    <lineage>
        <taxon>Eukaryota</taxon>
        <taxon>Viridiplantae</taxon>
        <taxon>Streptophyta</taxon>
        <taxon>Embryophyta</taxon>
        <taxon>Tracheophyta</taxon>
        <taxon>Spermatophyta</taxon>
        <taxon>Magnoliopsida</taxon>
        <taxon>eudicotyledons</taxon>
        <taxon>Gunneridae</taxon>
        <taxon>Pentapetalae</taxon>
        <taxon>rosids</taxon>
        <taxon>malvids</taxon>
        <taxon>Brassicales</taxon>
        <taxon>Brassicaceae</taxon>
        <taxon>Camelineae</taxon>
        <taxon>Arabidopsis</taxon>
    </lineage>
</organism>
<dbReference type="AlphaFoldDB" id="D7MJC4"/>
<evidence type="ECO:0000313" key="3">
    <source>
        <dbReference type="Proteomes" id="UP000008694"/>
    </source>
</evidence>
<accession>D7MJC4</accession>
<dbReference type="Proteomes" id="UP000008694">
    <property type="component" value="Unassembled WGS sequence"/>
</dbReference>
<evidence type="ECO:0000313" key="2">
    <source>
        <dbReference type="EMBL" id="EFH44934.1"/>
    </source>
</evidence>
<dbReference type="KEGG" id="aly:9306797"/>
<dbReference type="EMBL" id="GL348719">
    <property type="protein sequence ID" value="EFH44934.1"/>
    <property type="molecule type" value="Genomic_DNA"/>
</dbReference>
<dbReference type="SMART" id="SM00579">
    <property type="entry name" value="FBD"/>
    <property type="match status" value="1"/>
</dbReference>
<dbReference type="PANTHER" id="PTHR31293:SF26">
    <property type="entry name" value="(RAPE) HYPOTHETICAL PROTEIN"/>
    <property type="match status" value="1"/>
</dbReference>
<dbReference type="InterPro" id="IPR006566">
    <property type="entry name" value="FBD"/>
</dbReference>
<keyword evidence="3" id="KW-1185">Reference proteome</keyword>
<dbReference type="HOGENOM" id="CLU_1306370_0_0_1"/>